<name>A0A6I4SI73_9SPHN</name>
<reference evidence="2 3" key="1">
    <citation type="submission" date="2019-12" db="EMBL/GenBank/DDBJ databases">
        <title>Genomic-based taxomic classification of the family Erythrobacteraceae.</title>
        <authorList>
            <person name="Xu L."/>
        </authorList>
    </citation>
    <scope>NUCLEOTIDE SEQUENCE [LARGE SCALE GENOMIC DNA]</scope>
    <source>
        <strain evidence="2 3">JCM 17802</strain>
    </source>
</reference>
<evidence type="ECO:0000256" key="1">
    <source>
        <dbReference type="SAM" id="MobiDB-lite"/>
    </source>
</evidence>
<dbReference type="EMBL" id="WTYS01000001">
    <property type="protein sequence ID" value="MXO55253.1"/>
    <property type="molecule type" value="Genomic_DNA"/>
</dbReference>
<dbReference type="Gene3D" id="2.60.40.3440">
    <property type="match status" value="1"/>
</dbReference>
<evidence type="ECO:0000313" key="2">
    <source>
        <dbReference type="EMBL" id="MXO55253.1"/>
    </source>
</evidence>
<gene>
    <name evidence="2" type="ORF">GRI36_00005</name>
</gene>
<evidence type="ECO:0008006" key="4">
    <source>
        <dbReference type="Google" id="ProtNLM"/>
    </source>
</evidence>
<feature type="non-terminal residue" evidence="2">
    <location>
        <position position="995"/>
    </location>
</feature>
<proteinExistence type="predicted"/>
<feature type="region of interest" description="Disordered" evidence="1">
    <location>
        <begin position="1"/>
        <end position="23"/>
    </location>
</feature>
<accession>A0A6I4SI73</accession>
<dbReference type="RefSeq" id="WP_202392068.1">
    <property type="nucleotide sequence ID" value="NZ_WTYS01000001.1"/>
</dbReference>
<feature type="region of interest" description="Disordered" evidence="1">
    <location>
        <begin position="431"/>
        <end position="451"/>
    </location>
</feature>
<organism evidence="2 3">
    <name type="scientific">Pontixanthobacter gangjinensis</name>
    <dbReference type="NCBI Taxonomy" id="1028742"/>
    <lineage>
        <taxon>Bacteria</taxon>
        <taxon>Pseudomonadati</taxon>
        <taxon>Pseudomonadota</taxon>
        <taxon>Alphaproteobacteria</taxon>
        <taxon>Sphingomonadales</taxon>
        <taxon>Erythrobacteraceae</taxon>
        <taxon>Pontixanthobacter</taxon>
    </lineage>
</organism>
<dbReference type="Pfam" id="PF17963">
    <property type="entry name" value="Big_9"/>
    <property type="match status" value="2"/>
</dbReference>
<feature type="region of interest" description="Disordered" evidence="1">
    <location>
        <begin position="181"/>
        <end position="211"/>
    </location>
</feature>
<dbReference type="Proteomes" id="UP000468943">
    <property type="component" value="Unassembled WGS sequence"/>
</dbReference>
<sequence length="995" mass="99355">MEFDDQQQFGSQVDDTPGSLASLSTDLGQSASRVILRADASNTITLPNGVAIETIQSDGRDLIIEAVDGTVYVIIDGAIGVPQIIVDGVAVPPLNLAALIVGNEPEPAAGPPQSSGGNFATDVGPIQDAFDLGDLLPYTELAFPQPEEEEVIPAVEDEEPTVVVITPDNPVGATNASAEVDEAGLPARAGEPAGTEAASDSETTAGTIKFESPDGTDAVLINGVEITAIGQTFTSPDGTLTITSISEGSIGFSYRLDDNLLGVTEDGFFSITVRDTDGDEATASLIINVLDDAPITLDDTDFVAAGTFGPETGNVITGIGTTSGVAGADNLGADGGSVTSVVSGSGNPVDVSGGEVTVAGMYGTLTINADGSYSYVRDAGTPGGVTETFGYTVTDGDGSTSTSALTIEIGDAPVQIVSVPESGAGTIVNEAGLPERPNEAPGTAEATPVESTSGTITFSAPDGVASVEINGVVITGAGQVIVTPEGTLTIDDYDPDGGTLDYTFELTDNTSGDDTTVSFEVTVTDTDGDSDTDDFTITVVDDVPEAIDDTAVQSEEDASITVDAFANDIPGADSIQLDQIALVPGSTIGGGSVVYNGDGTFTYNPAPGEEGEVAFDYTITDGDGDVSTATVSITLAADSTPAIALQGGNVVEEAGLPARPGEPAGSDAASNSEIATGSISISTAGDTVASLTVNGVNVTNGGTVTTANGSLTVILNAGAYTYSYTLSDNTLADPGSDSFSLIVTDSDGDSASTTLTIDIIDDVPTANADTNSVTEGAIVGGNVLTDSADVFGADGAEAAGGVVGVRASGGDTTTDASGNVGSVINGLYGTLTLGADGTYSYASRGDAITADAVDVFVYTIEDGDGDLSTTTLTIDVSDVTLSPDNDTQVVNEAALDAVGSTPGSNAETASGQLTVAGTGTVTYVLDSGSDTYGTLTLNADGSYSYTLTSAFDTSPDADNGTNTELGAESYGYTATDASGNSVTGTITIDIIDDVP</sequence>
<evidence type="ECO:0000313" key="3">
    <source>
        <dbReference type="Proteomes" id="UP000468943"/>
    </source>
</evidence>
<dbReference type="NCBIfam" id="TIGR01965">
    <property type="entry name" value="VCBS_repeat"/>
    <property type="match status" value="1"/>
</dbReference>
<comment type="caution">
    <text evidence="2">The sequence shown here is derived from an EMBL/GenBank/DDBJ whole genome shotgun (WGS) entry which is preliminary data.</text>
</comment>
<protein>
    <recommendedName>
        <fullName evidence="4">VCBS repeat-containing protein</fullName>
    </recommendedName>
</protein>
<keyword evidence="3" id="KW-1185">Reference proteome</keyword>
<dbReference type="AlphaFoldDB" id="A0A6I4SI73"/>
<dbReference type="InterPro" id="IPR010221">
    <property type="entry name" value="VCBS_dom"/>
</dbReference>